<dbReference type="CDD" id="cd09024">
    <property type="entry name" value="Aldose_epim_lacX"/>
    <property type="match status" value="1"/>
</dbReference>
<dbReference type="PANTHER" id="PTHR11122">
    <property type="entry name" value="APOSPORY-ASSOCIATED PROTEIN C-RELATED"/>
    <property type="match status" value="1"/>
</dbReference>
<dbReference type="Proteomes" id="UP000261140">
    <property type="component" value="Unassembled WGS sequence"/>
</dbReference>
<dbReference type="GO" id="GO:0030246">
    <property type="term" value="F:carbohydrate binding"/>
    <property type="evidence" value="ECO:0007669"/>
    <property type="project" value="InterPro"/>
</dbReference>
<dbReference type="InterPro" id="IPR014718">
    <property type="entry name" value="GH-type_carb-bd"/>
</dbReference>
<reference evidence="1 3" key="1">
    <citation type="submission" date="2018-02" db="EMBL/GenBank/DDBJ databases">
        <title>Complete genome sequencing of Faecalibacterium prausnitzii strains isolated from the human gut.</title>
        <authorList>
            <person name="Fitzgerald B.C."/>
            <person name="Shkoporov A.N."/>
            <person name="Ross P.R."/>
            <person name="Hill C."/>
        </authorList>
    </citation>
    <scope>NUCLEOTIDE SEQUENCE [LARGE SCALE GENOMIC DNA]</scope>
    <source>
        <strain evidence="1 3">APC942/32-1</strain>
    </source>
</reference>
<dbReference type="Pfam" id="PF01263">
    <property type="entry name" value="Aldose_epim"/>
    <property type="match status" value="1"/>
</dbReference>
<dbReference type="InterPro" id="IPR011013">
    <property type="entry name" value="Gal_mutarotase_sf_dom"/>
</dbReference>
<evidence type="ECO:0000313" key="3">
    <source>
        <dbReference type="Proteomes" id="UP000251144"/>
    </source>
</evidence>
<sequence>MQTTISNEFLTVTIDTHGAEVVSVKNSKGEELIWQADPAIWDRHSPVLFPWAGRLANGELIHNGKHYSGGQHGFIRDLEHILKQNNGISAQLMFRADEETKTLRFPFDFEFTSVFTLDGHTLHHEVHVKNCGDENMRCGIGFHPGFNIPFDENHTTTDYEIRFEQEESPIILDCLPHGLLSGKSFYQWKNTQAIPLTDTLFDNDSFCLAGLRSKTIGIYEKNSERKIICDISEYPYTLLWSAPTKPMRFICIEPWQSLPAAETDTSEWNEHAAAACIAPNESYSITLHTTFER</sequence>
<evidence type="ECO:0000313" key="2">
    <source>
        <dbReference type="EMBL" id="RGB69311.1"/>
    </source>
</evidence>
<dbReference type="PANTHER" id="PTHR11122:SF13">
    <property type="entry name" value="GLUCOSE-6-PHOSPHATE 1-EPIMERASE"/>
    <property type="match status" value="1"/>
</dbReference>
<comment type="caution">
    <text evidence="1">The sequence shown here is derived from an EMBL/GenBank/DDBJ whole genome shotgun (WGS) entry which is preliminary data.</text>
</comment>
<dbReference type="RefSeq" id="WP_117506104.1">
    <property type="nucleotide sequence ID" value="NZ_CP065377.1"/>
</dbReference>
<name>A0A329TX68_9FIRM</name>
<proteinExistence type="predicted"/>
<gene>
    <name evidence="1" type="ORF">C4N26_06940</name>
    <name evidence="2" type="ORF">DWZ89_11835</name>
</gene>
<organism evidence="1 3">
    <name type="scientific">Faecalibacterium prausnitzii</name>
    <dbReference type="NCBI Taxonomy" id="853"/>
    <lineage>
        <taxon>Bacteria</taxon>
        <taxon>Bacillati</taxon>
        <taxon>Bacillota</taxon>
        <taxon>Clostridia</taxon>
        <taxon>Eubacteriales</taxon>
        <taxon>Oscillospiraceae</taxon>
        <taxon>Faecalibacterium</taxon>
    </lineage>
</organism>
<dbReference type="InterPro" id="IPR008183">
    <property type="entry name" value="Aldose_1/G6P_1-epimerase"/>
</dbReference>
<evidence type="ECO:0000313" key="4">
    <source>
        <dbReference type="Proteomes" id="UP000261140"/>
    </source>
</evidence>
<dbReference type="EMBL" id="PRLB01000005">
    <property type="protein sequence ID" value="RAW54182.1"/>
    <property type="molecule type" value="Genomic_DNA"/>
</dbReference>
<dbReference type="SUPFAM" id="SSF74650">
    <property type="entry name" value="Galactose mutarotase-like"/>
    <property type="match status" value="1"/>
</dbReference>
<dbReference type="EMBL" id="QVEQ01000013">
    <property type="protein sequence ID" value="RGB69311.1"/>
    <property type="molecule type" value="Genomic_DNA"/>
</dbReference>
<dbReference type="Gene3D" id="2.70.98.10">
    <property type="match status" value="1"/>
</dbReference>
<evidence type="ECO:0000313" key="1">
    <source>
        <dbReference type="EMBL" id="RAW54182.1"/>
    </source>
</evidence>
<protein>
    <submittedName>
        <fullName evidence="2">Aldose 1-epimerase family protein</fullName>
    </submittedName>
    <submittedName>
        <fullName evidence="1">Aldose epimerase</fullName>
    </submittedName>
</protein>
<accession>A0A329TX68</accession>
<dbReference type="OrthoDB" id="9795355at2"/>
<reference evidence="2 4" key="2">
    <citation type="submission" date="2018-08" db="EMBL/GenBank/DDBJ databases">
        <title>A genome reference for cultivated species of the human gut microbiota.</title>
        <authorList>
            <person name="Zou Y."/>
            <person name="Xue W."/>
            <person name="Luo G."/>
        </authorList>
    </citation>
    <scope>NUCLEOTIDE SEQUENCE [LARGE SCALE GENOMIC DNA]</scope>
    <source>
        <strain evidence="2 4">AF36-11AT</strain>
    </source>
</reference>
<dbReference type="Proteomes" id="UP000251144">
    <property type="component" value="Unassembled WGS sequence"/>
</dbReference>
<dbReference type="GO" id="GO:0016853">
    <property type="term" value="F:isomerase activity"/>
    <property type="evidence" value="ECO:0007669"/>
    <property type="project" value="InterPro"/>
</dbReference>
<dbReference type="InterPro" id="IPR037481">
    <property type="entry name" value="LacX"/>
</dbReference>
<dbReference type="AlphaFoldDB" id="A0A329TX68"/>
<dbReference type="GO" id="GO:0005975">
    <property type="term" value="P:carbohydrate metabolic process"/>
    <property type="evidence" value="ECO:0007669"/>
    <property type="project" value="InterPro"/>
</dbReference>